<sequence>NFSNTCFGFQQKDEQIEEENVYLKQLKRIKQIFQKFYIPQYPEVYQQQIVMNPWKHVKTTTYPVPIPVSSSFLLFLFFGNKKVNKINQTETILIILNV</sequence>
<dbReference type="EMBL" id="AAGW02023122">
    <property type="status" value="NOT_ANNOTATED_CDS"/>
    <property type="molecule type" value="Genomic_DNA"/>
</dbReference>
<keyword evidence="1" id="KW-0812">Transmembrane</keyword>
<keyword evidence="1" id="KW-0472">Membrane</keyword>
<reference evidence="2" key="3">
    <citation type="submission" date="2025-09" db="UniProtKB">
        <authorList>
            <consortium name="Ensembl"/>
        </authorList>
    </citation>
    <scope>IDENTIFICATION</scope>
    <source>
        <strain evidence="2">Thorbecke</strain>
    </source>
</reference>
<keyword evidence="3" id="KW-1185">Reference proteome</keyword>
<name>A0A5S8I4V2_RABIT</name>
<evidence type="ECO:0000256" key="1">
    <source>
        <dbReference type="SAM" id="Phobius"/>
    </source>
</evidence>
<evidence type="ECO:0000313" key="3">
    <source>
        <dbReference type="Proteomes" id="UP000001811"/>
    </source>
</evidence>
<dbReference type="Ensembl" id="ENSOCUT00000027603.2">
    <property type="protein sequence ID" value="ENSOCUP00000023012.2"/>
    <property type="gene ID" value="ENSOCUG00000028049.2"/>
</dbReference>
<organism evidence="2 3">
    <name type="scientific">Oryctolagus cuniculus</name>
    <name type="common">Rabbit</name>
    <dbReference type="NCBI Taxonomy" id="9986"/>
    <lineage>
        <taxon>Eukaryota</taxon>
        <taxon>Metazoa</taxon>
        <taxon>Chordata</taxon>
        <taxon>Craniata</taxon>
        <taxon>Vertebrata</taxon>
        <taxon>Euteleostomi</taxon>
        <taxon>Mammalia</taxon>
        <taxon>Eutheria</taxon>
        <taxon>Euarchontoglires</taxon>
        <taxon>Glires</taxon>
        <taxon>Lagomorpha</taxon>
        <taxon>Leporidae</taxon>
        <taxon>Oryctolagus</taxon>
    </lineage>
</organism>
<accession>A0A5S8I4V2</accession>
<dbReference type="SMR" id="A0A5S8I4V2"/>
<dbReference type="Bgee" id="ENSOCUG00000028049">
    <property type="expression patterns" value="Expressed in liver and 1 other cell type or tissue"/>
</dbReference>
<dbReference type="AlphaFoldDB" id="A0A5S8I4V2"/>
<reference evidence="2" key="2">
    <citation type="submission" date="2025-08" db="UniProtKB">
        <authorList>
            <consortium name="Ensembl"/>
        </authorList>
    </citation>
    <scope>IDENTIFICATION</scope>
    <source>
        <strain evidence="2">Thorbecke</strain>
    </source>
</reference>
<proteinExistence type="predicted"/>
<dbReference type="InParanoid" id="A0A5S8I4V2"/>
<keyword evidence="1" id="KW-1133">Transmembrane helix</keyword>
<protein>
    <submittedName>
        <fullName evidence="2">Alpha-S2-casein-like A</fullName>
    </submittedName>
</protein>
<feature type="transmembrane region" description="Helical" evidence="1">
    <location>
        <begin position="60"/>
        <end position="78"/>
    </location>
</feature>
<dbReference type="Proteomes" id="UP000001811">
    <property type="component" value="Chromosome 15"/>
</dbReference>
<reference evidence="2 3" key="1">
    <citation type="journal article" date="2011" name="Nature">
        <title>A high-resolution map of human evolutionary constraint using 29 mammals.</title>
        <authorList>
            <person name="Lindblad-Toh K."/>
            <person name="Garber M."/>
            <person name="Zuk O."/>
            <person name="Lin M.F."/>
            <person name="Parker B.J."/>
            <person name="Washietl S."/>
            <person name="Kheradpour P."/>
            <person name="Ernst J."/>
            <person name="Jordan G."/>
            <person name="Mauceli E."/>
            <person name="Ward L.D."/>
            <person name="Lowe C.B."/>
            <person name="Holloway A.K."/>
            <person name="Clamp M."/>
            <person name="Gnerre S."/>
            <person name="Alfoldi J."/>
            <person name="Beal K."/>
            <person name="Chang J."/>
            <person name="Clawson H."/>
            <person name="Cuff J."/>
            <person name="Di Palma F."/>
            <person name="Fitzgerald S."/>
            <person name="Flicek P."/>
            <person name="Guttman M."/>
            <person name="Hubisz M.J."/>
            <person name="Jaffe D.B."/>
            <person name="Jungreis I."/>
            <person name="Kent W.J."/>
            <person name="Kostka D."/>
            <person name="Lara M."/>
            <person name="Martins A.L."/>
            <person name="Massingham T."/>
            <person name="Moltke I."/>
            <person name="Raney B.J."/>
            <person name="Rasmussen M.D."/>
            <person name="Robinson J."/>
            <person name="Stark A."/>
            <person name="Vilella A.J."/>
            <person name="Wen J."/>
            <person name="Xie X."/>
            <person name="Zody M.C."/>
            <person name="Baldwin J."/>
            <person name="Bloom T."/>
            <person name="Chin C.W."/>
            <person name="Heiman D."/>
            <person name="Nicol R."/>
            <person name="Nusbaum C."/>
            <person name="Young S."/>
            <person name="Wilkinson J."/>
            <person name="Worley K.C."/>
            <person name="Kovar C.L."/>
            <person name="Muzny D.M."/>
            <person name="Gibbs R.A."/>
            <person name="Cree A."/>
            <person name="Dihn H.H."/>
            <person name="Fowler G."/>
            <person name="Jhangiani S."/>
            <person name="Joshi V."/>
            <person name="Lee S."/>
            <person name="Lewis L.R."/>
            <person name="Nazareth L.V."/>
            <person name="Okwuonu G."/>
            <person name="Santibanez J."/>
            <person name="Warren W.C."/>
            <person name="Mardis E.R."/>
            <person name="Weinstock G.M."/>
            <person name="Wilson R.K."/>
            <person name="Delehaunty K."/>
            <person name="Dooling D."/>
            <person name="Fronik C."/>
            <person name="Fulton L."/>
            <person name="Fulton B."/>
            <person name="Graves T."/>
            <person name="Minx P."/>
            <person name="Sodergren E."/>
            <person name="Birney E."/>
            <person name="Margulies E.H."/>
            <person name="Herrero J."/>
            <person name="Green E.D."/>
            <person name="Haussler D."/>
            <person name="Siepel A."/>
            <person name="Goldman N."/>
            <person name="Pollard K.S."/>
            <person name="Pedersen J.S."/>
            <person name="Lander E.S."/>
            <person name="Kellis M."/>
        </authorList>
    </citation>
    <scope>NUCLEOTIDE SEQUENCE [LARGE SCALE GENOMIC DNA]</scope>
    <source>
        <strain evidence="2 3">Thorbecke inbred</strain>
    </source>
</reference>
<evidence type="ECO:0000313" key="2">
    <source>
        <dbReference type="Ensembl" id="ENSOCUP00000023012.2"/>
    </source>
</evidence>